<keyword evidence="1" id="KW-0812">Transmembrane</keyword>
<reference evidence="2" key="1">
    <citation type="submission" date="2016-05" db="EMBL/GenBank/DDBJ databases">
        <title>Mitogenome of two Haploginglymus species.</title>
        <authorList>
            <person name="Pons J."/>
            <person name="Jurado-Rivera J.A."/>
            <person name="Jaume D."/>
            <person name="Juan C."/>
        </authorList>
    </citation>
    <scope>NUCLEOTIDE SEQUENCE</scope>
    <source>
        <tissue evidence="2">Adult</tissue>
    </source>
</reference>
<dbReference type="AlphaFoldDB" id="A0A330J191"/>
<sequence length="50" mass="6014">MPQMAPTLWLIISAFLTLTLLLMLMFIYFLKEKEMTYTDKMNPMKPSLKW</sequence>
<geneLocation type="mitochondrion" evidence="2"/>
<dbReference type="EMBL" id="LT594768">
    <property type="protein sequence ID" value="SBT96181.1"/>
    <property type="molecule type" value="Genomic_DNA"/>
</dbReference>
<proteinExistence type="predicted"/>
<protein>
    <submittedName>
        <fullName evidence="2">ATP8 protein</fullName>
    </submittedName>
</protein>
<keyword evidence="1" id="KW-0472">Membrane</keyword>
<accession>A0A330J191</accession>
<keyword evidence="2" id="KW-0496">Mitochondrion</keyword>
<organism evidence="2">
    <name type="scientific">Haploginglymus sp. JP-2016</name>
    <dbReference type="NCBI Taxonomy" id="1867951"/>
    <lineage>
        <taxon>Eukaryota</taxon>
        <taxon>Metazoa</taxon>
        <taxon>Ecdysozoa</taxon>
        <taxon>Arthropoda</taxon>
        <taxon>Crustacea</taxon>
        <taxon>Multicrustacea</taxon>
        <taxon>Malacostraca</taxon>
        <taxon>Eumalacostraca</taxon>
        <taxon>Peracarida</taxon>
        <taxon>Amphipoda</taxon>
        <taxon>Senticaudata</taxon>
        <taxon>Gammarida</taxon>
        <taxon>Crangonyctidira</taxon>
        <taxon>Crangonyctoidea</taxon>
        <taxon>Niphargidae</taxon>
        <taxon>Haploginglymus</taxon>
    </lineage>
</organism>
<evidence type="ECO:0000256" key="1">
    <source>
        <dbReference type="SAM" id="Phobius"/>
    </source>
</evidence>
<keyword evidence="1" id="KW-1133">Transmembrane helix</keyword>
<feature type="transmembrane region" description="Helical" evidence="1">
    <location>
        <begin position="6"/>
        <end position="30"/>
    </location>
</feature>
<gene>
    <name evidence="2" type="primary">ATP8</name>
</gene>
<name>A0A330J191_9CRUS</name>
<evidence type="ECO:0000313" key="2">
    <source>
        <dbReference type="EMBL" id="SBT96181.1"/>
    </source>
</evidence>